<feature type="chain" id="PRO_5039463356" description="Secreted protein" evidence="1">
    <location>
        <begin position="21"/>
        <end position="71"/>
    </location>
</feature>
<organism evidence="2 3">
    <name type="scientific">Lactobacillus amylovorus subsp. animalium DSM 16698</name>
    <dbReference type="NCBI Taxonomy" id="695563"/>
    <lineage>
        <taxon>Bacteria</taxon>
        <taxon>Bacillati</taxon>
        <taxon>Bacillota</taxon>
        <taxon>Bacilli</taxon>
        <taxon>Lactobacillales</taxon>
        <taxon>Lactobacillaceae</taxon>
        <taxon>Lactobacillus</taxon>
        <taxon>Lactobacillus amylovorus subsp. animalium</taxon>
    </lineage>
</organism>
<proteinExistence type="predicted"/>
<dbReference type="EMBL" id="JQBQ01000041">
    <property type="protein sequence ID" value="KRN89117.1"/>
    <property type="molecule type" value="Genomic_DNA"/>
</dbReference>
<gene>
    <name evidence="2" type="ORF">IV44_GL001254</name>
</gene>
<dbReference type="RefSeq" id="WP_056985719.1">
    <property type="nucleotide sequence ID" value="NZ_JQBQ01000041.1"/>
</dbReference>
<name>A0A0R2KSE8_LACAM</name>
<comment type="caution">
    <text evidence="2">The sequence shown here is derived from an EMBL/GenBank/DDBJ whole genome shotgun (WGS) entry which is preliminary data.</text>
</comment>
<feature type="signal peptide" evidence="1">
    <location>
        <begin position="1"/>
        <end position="20"/>
    </location>
</feature>
<dbReference type="AlphaFoldDB" id="A0A0R2KSE8"/>
<reference evidence="2 3" key="1">
    <citation type="journal article" date="2015" name="Genome Announc.">
        <title>Expanding the biotechnology potential of lactobacilli through comparative genomics of 213 strains and associated genera.</title>
        <authorList>
            <person name="Sun Z."/>
            <person name="Harris H.M."/>
            <person name="McCann A."/>
            <person name="Guo C."/>
            <person name="Argimon S."/>
            <person name="Zhang W."/>
            <person name="Yang X."/>
            <person name="Jeffery I.B."/>
            <person name="Cooney J.C."/>
            <person name="Kagawa T.F."/>
            <person name="Liu W."/>
            <person name="Song Y."/>
            <person name="Salvetti E."/>
            <person name="Wrobel A."/>
            <person name="Rasinkangas P."/>
            <person name="Parkhill J."/>
            <person name="Rea M.C."/>
            <person name="O'Sullivan O."/>
            <person name="Ritari J."/>
            <person name="Douillard F.P."/>
            <person name="Paul Ross R."/>
            <person name="Yang R."/>
            <person name="Briner A.E."/>
            <person name="Felis G.E."/>
            <person name="de Vos W.M."/>
            <person name="Barrangou R."/>
            <person name="Klaenhammer T.R."/>
            <person name="Caufield P.W."/>
            <person name="Cui Y."/>
            <person name="Zhang H."/>
            <person name="O'Toole P.W."/>
        </authorList>
    </citation>
    <scope>NUCLEOTIDE SEQUENCE [LARGE SCALE GENOMIC DNA]</scope>
    <source>
        <strain evidence="2 3">DSM 16698</strain>
    </source>
</reference>
<evidence type="ECO:0008006" key="4">
    <source>
        <dbReference type="Google" id="ProtNLM"/>
    </source>
</evidence>
<sequence>MKKWIAIIVASIAGSFSTSAYTSYYINNTDKIGVQPGALVDQTTNGSDCMVKETANQEVRTAFANIFEGNN</sequence>
<evidence type="ECO:0000313" key="2">
    <source>
        <dbReference type="EMBL" id="KRN89117.1"/>
    </source>
</evidence>
<keyword evidence="1" id="KW-0732">Signal</keyword>
<evidence type="ECO:0000256" key="1">
    <source>
        <dbReference type="SAM" id="SignalP"/>
    </source>
</evidence>
<accession>A0A0R2KSE8</accession>
<dbReference type="PATRIC" id="fig|695563.3.peg.1307"/>
<protein>
    <recommendedName>
        <fullName evidence="4">Secreted protein</fullName>
    </recommendedName>
</protein>
<evidence type="ECO:0000313" key="3">
    <source>
        <dbReference type="Proteomes" id="UP000051529"/>
    </source>
</evidence>
<dbReference type="Proteomes" id="UP000051529">
    <property type="component" value="Unassembled WGS sequence"/>
</dbReference>